<dbReference type="Proteomes" id="UP000248326">
    <property type="component" value="Unassembled WGS sequence"/>
</dbReference>
<feature type="region of interest" description="Disordered" evidence="3">
    <location>
        <begin position="1"/>
        <end position="26"/>
    </location>
</feature>
<dbReference type="InterPro" id="IPR052404">
    <property type="entry name" value="SPP1-like_terminase"/>
</dbReference>
<evidence type="ECO:0000256" key="3">
    <source>
        <dbReference type="SAM" id="MobiDB-lite"/>
    </source>
</evidence>
<evidence type="ECO:0000256" key="1">
    <source>
        <dbReference type="ARBA" id="ARBA00022612"/>
    </source>
</evidence>
<dbReference type="InterPro" id="IPR038713">
    <property type="entry name" value="Terminase_Gp1_N_sf"/>
</dbReference>
<evidence type="ECO:0000313" key="5">
    <source>
        <dbReference type="Proteomes" id="UP000248326"/>
    </source>
</evidence>
<dbReference type="PANTHER" id="PTHR41328">
    <property type="entry name" value="TERMINASE SMALL SUBUNIT-RELATED"/>
    <property type="match status" value="1"/>
</dbReference>
<accession>A0A318S3V6</accession>
<protein>
    <submittedName>
        <fullName evidence="4">Phage terminase small subunit</fullName>
    </submittedName>
</protein>
<dbReference type="EMBL" id="QJSX01000016">
    <property type="protein sequence ID" value="PYE51049.1"/>
    <property type="molecule type" value="Genomic_DNA"/>
</dbReference>
<evidence type="ECO:0000313" key="4">
    <source>
        <dbReference type="EMBL" id="PYE51049.1"/>
    </source>
</evidence>
<dbReference type="InterPro" id="IPR005335">
    <property type="entry name" value="Terminase_ssu"/>
</dbReference>
<sequence length="160" mass="17744">MTRTAQKATSKGRATPRSKLTAQDREEKFALAYHAKPDATRAAITAGYKETSASSQGSRLLKKRKVQDRLRELATQAEQAGVATAHERQRFWTSVMRGEVLDHDLFFGEVKPRPASLKDRLKAAELLGKAHGDFIDRIEHSGELDVISIEILPPIGHDGE</sequence>
<evidence type="ECO:0000256" key="2">
    <source>
        <dbReference type="ARBA" id="ARBA00023219"/>
    </source>
</evidence>
<dbReference type="AlphaFoldDB" id="A0A318S3V6"/>
<name>A0A318S3V6_9DEIO</name>
<keyword evidence="1" id="KW-1188">Viral release from host cell</keyword>
<dbReference type="RefSeq" id="WP_110888228.1">
    <property type="nucleotide sequence ID" value="NZ_QJSX01000016.1"/>
</dbReference>
<organism evidence="4 5">
    <name type="scientific">Deinococcus yavapaiensis KR-236</name>
    <dbReference type="NCBI Taxonomy" id="694435"/>
    <lineage>
        <taxon>Bacteria</taxon>
        <taxon>Thermotogati</taxon>
        <taxon>Deinococcota</taxon>
        <taxon>Deinococci</taxon>
        <taxon>Deinococcales</taxon>
        <taxon>Deinococcaceae</taxon>
        <taxon>Deinococcus</taxon>
    </lineage>
</organism>
<dbReference type="OrthoDB" id="66938at2"/>
<keyword evidence="2" id="KW-0231">Viral genome packaging</keyword>
<keyword evidence="5" id="KW-1185">Reference proteome</keyword>
<gene>
    <name evidence="4" type="ORF">DES52_116116</name>
</gene>
<dbReference type="Pfam" id="PF03592">
    <property type="entry name" value="Terminase_2"/>
    <property type="match status" value="1"/>
</dbReference>
<reference evidence="4 5" key="1">
    <citation type="submission" date="2018-06" db="EMBL/GenBank/DDBJ databases">
        <title>Genomic Encyclopedia of Type Strains, Phase IV (KMG-IV): sequencing the most valuable type-strain genomes for metagenomic binning, comparative biology and taxonomic classification.</title>
        <authorList>
            <person name="Goeker M."/>
        </authorList>
    </citation>
    <scope>NUCLEOTIDE SEQUENCE [LARGE SCALE GENOMIC DNA]</scope>
    <source>
        <strain evidence="4 5">DSM 18048</strain>
    </source>
</reference>
<dbReference type="Gene3D" id="1.10.10.1400">
    <property type="entry name" value="Terminase, small subunit, N-terminal DNA-binding domain, HTH motif"/>
    <property type="match status" value="1"/>
</dbReference>
<proteinExistence type="predicted"/>
<dbReference type="GO" id="GO:0051276">
    <property type="term" value="P:chromosome organization"/>
    <property type="evidence" value="ECO:0007669"/>
    <property type="project" value="InterPro"/>
</dbReference>
<dbReference type="Gene3D" id="6.10.140.2160">
    <property type="match status" value="1"/>
</dbReference>
<comment type="caution">
    <text evidence="4">The sequence shown here is derived from an EMBL/GenBank/DDBJ whole genome shotgun (WGS) entry which is preliminary data.</text>
</comment>
<dbReference type="PANTHER" id="PTHR41328:SF2">
    <property type="entry name" value="TERMINASE SMALL SUBUNIT"/>
    <property type="match status" value="1"/>
</dbReference>